<dbReference type="PANTHER" id="PTHR34301:SF8">
    <property type="entry name" value="ATPASE DOMAIN-CONTAINING PROTEIN"/>
    <property type="match status" value="1"/>
</dbReference>
<dbReference type="EMBL" id="BAABGL010000004">
    <property type="protein sequence ID" value="GAA4387028.1"/>
    <property type="molecule type" value="Genomic_DNA"/>
</dbReference>
<proteinExistence type="predicted"/>
<dbReference type="InterPro" id="IPR041664">
    <property type="entry name" value="AAA_16"/>
</dbReference>
<sequence length="380" mass="41149">MSVTIPPPPVPGASPSPFTPTFGVIPPALVGRQGEVNDFAYALDSGPGATGRATLITGQRGVGKSVLLHVFHEVAASRQWMTVHAQASPGFSTSLTEARLPELLARLDAADTVESSVVGFTLPFGAGGLTTRTESTNPLTPDFRHHLMRALEILAAHGTGLVLTLDEVHRSQLDELRRVTDAIAYAFSQEAPVAFVAAGLPQTITSLVDDEVSTYLRRAERVTLGNLSPENTRIALEAPITQAGKTITREALELAIGASGHYPFLIQLIGDHAWRATGDEDVITVEHVEESVARARTAMHRQIHEPTVEGLTDQERSYVLAMAADDDRSRTAEVARRMGVTAKYGSVYRARLITRGVIEPAGRGWVRFTMPYTREYLLTR</sequence>
<dbReference type="Proteomes" id="UP001500642">
    <property type="component" value="Unassembled WGS sequence"/>
</dbReference>
<name>A0ABP8J8T0_9MICO</name>
<keyword evidence="2" id="KW-0547">Nucleotide-binding</keyword>
<accession>A0ABP8J8T0</accession>
<organism evidence="2 3">
    <name type="scientific">Brevibacterium pityocampae</name>
    <dbReference type="NCBI Taxonomy" id="506594"/>
    <lineage>
        <taxon>Bacteria</taxon>
        <taxon>Bacillati</taxon>
        <taxon>Actinomycetota</taxon>
        <taxon>Actinomycetes</taxon>
        <taxon>Micrococcales</taxon>
        <taxon>Brevibacteriaceae</taxon>
        <taxon>Brevibacterium</taxon>
    </lineage>
</organism>
<dbReference type="GO" id="GO:0005524">
    <property type="term" value="F:ATP binding"/>
    <property type="evidence" value="ECO:0007669"/>
    <property type="project" value="UniProtKB-KW"/>
</dbReference>
<dbReference type="PANTHER" id="PTHR34301">
    <property type="entry name" value="DNA-BINDING PROTEIN-RELATED"/>
    <property type="match status" value="1"/>
</dbReference>
<keyword evidence="2" id="KW-0067">ATP-binding</keyword>
<reference evidence="3" key="1">
    <citation type="journal article" date="2019" name="Int. J. Syst. Evol. Microbiol.">
        <title>The Global Catalogue of Microorganisms (GCM) 10K type strain sequencing project: providing services to taxonomists for standard genome sequencing and annotation.</title>
        <authorList>
            <consortium name="The Broad Institute Genomics Platform"/>
            <consortium name="The Broad Institute Genome Sequencing Center for Infectious Disease"/>
            <person name="Wu L."/>
            <person name="Ma J."/>
        </authorList>
    </citation>
    <scope>NUCLEOTIDE SEQUENCE [LARGE SCALE GENOMIC DNA]</scope>
    <source>
        <strain evidence="3">JCM 17808</strain>
    </source>
</reference>
<feature type="domain" description="Orc1-like AAA ATPase" evidence="1">
    <location>
        <begin position="29"/>
        <end position="176"/>
    </location>
</feature>
<comment type="caution">
    <text evidence="2">The sequence shown here is derived from an EMBL/GenBank/DDBJ whole genome shotgun (WGS) entry which is preliminary data.</text>
</comment>
<dbReference type="RefSeq" id="WP_345030506.1">
    <property type="nucleotide sequence ID" value="NZ_BAABGL010000004.1"/>
</dbReference>
<evidence type="ECO:0000313" key="2">
    <source>
        <dbReference type="EMBL" id="GAA4387028.1"/>
    </source>
</evidence>
<dbReference type="InterPro" id="IPR027417">
    <property type="entry name" value="P-loop_NTPase"/>
</dbReference>
<gene>
    <name evidence="2" type="ORF">GCM10023167_10560</name>
</gene>
<dbReference type="SUPFAM" id="SSF52540">
    <property type="entry name" value="P-loop containing nucleoside triphosphate hydrolases"/>
    <property type="match status" value="1"/>
</dbReference>
<evidence type="ECO:0000259" key="1">
    <source>
        <dbReference type="Pfam" id="PF13191"/>
    </source>
</evidence>
<evidence type="ECO:0000313" key="3">
    <source>
        <dbReference type="Proteomes" id="UP001500642"/>
    </source>
</evidence>
<keyword evidence="3" id="KW-1185">Reference proteome</keyword>
<dbReference type="Gene3D" id="3.40.50.300">
    <property type="entry name" value="P-loop containing nucleotide triphosphate hydrolases"/>
    <property type="match status" value="1"/>
</dbReference>
<dbReference type="Pfam" id="PF13191">
    <property type="entry name" value="AAA_16"/>
    <property type="match status" value="1"/>
</dbReference>
<protein>
    <submittedName>
        <fullName evidence="2">ATP-binding protein</fullName>
    </submittedName>
</protein>